<dbReference type="EMBL" id="RBNL01000022">
    <property type="protein sequence ID" value="RMM11676.1"/>
    <property type="molecule type" value="Genomic_DNA"/>
</dbReference>
<name>A0A3M3BH95_PSEYM</name>
<dbReference type="Pfam" id="PF11725">
    <property type="entry name" value="AvrE_T3Es"/>
    <property type="match status" value="1"/>
</dbReference>
<gene>
    <name evidence="1" type="ORF">APX70_03393</name>
</gene>
<protein>
    <submittedName>
        <fullName evidence="1">Type III effector protein AvrE1</fullName>
    </submittedName>
</protein>
<feature type="non-terminal residue" evidence="1">
    <location>
        <position position="1"/>
    </location>
</feature>
<organism evidence="1 2">
    <name type="scientific">Pseudomonas syringae pv. maculicola</name>
    <dbReference type="NCBI Taxonomy" id="59511"/>
    <lineage>
        <taxon>Bacteria</taxon>
        <taxon>Pseudomonadati</taxon>
        <taxon>Pseudomonadota</taxon>
        <taxon>Gammaproteobacteria</taxon>
        <taxon>Pseudomonadales</taxon>
        <taxon>Pseudomonadaceae</taxon>
        <taxon>Pseudomonas</taxon>
    </lineage>
</organism>
<reference evidence="1 2" key="1">
    <citation type="submission" date="2018-08" db="EMBL/GenBank/DDBJ databases">
        <title>Recombination of ecologically and evolutionarily significant loci maintains genetic cohesion in the Pseudomonas syringae species complex.</title>
        <authorList>
            <person name="Dillon M."/>
            <person name="Thakur S."/>
            <person name="Almeida R.N.D."/>
            <person name="Weir B.S."/>
            <person name="Guttman D.S."/>
        </authorList>
    </citation>
    <scope>NUCLEOTIDE SEQUENCE [LARGE SCALE GENOMIC DNA]</scope>
    <source>
        <strain evidence="1 2">88_10</strain>
    </source>
</reference>
<proteinExistence type="predicted"/>
<evidence type="ECO:0000313" key="1">
    <source>
        <dbReference type="EMBL" id="RMM11676.1"/>
    </source>
</evidence>
<dbReference type="Proteomes" id="UP000282378">
    <property type="component" value="Unassembled WGS sequence"/>
</dbReference>
<comment type="caution">
    <text evidence="1">The sequence shown here is derived from an EMBL/GenBank/DDBJ whole genome shotgun (WGS) entry which is preliminary data.</text>
</comment>
<sequence>HQLLQANGHLLHLAQDDSSLAVIRSSNEALLIEGKKPPAVKMEREDGNIHIDTASGRKTQELPGKAHIAHI</sequence>
<accession>A0A3M3BH95</accession>
<dbReference type="InterPro" id="IPR021085">
    <property type="entry name" value="AvrE_T3Es"/>
</dbReference>
<feature type="non-terminal residue" evidence="1">
    <location>
        <position position="71"/>
    </location>
</feature>
<evidence type="ECO:0000313" key="2">
    <source>
        <dbReference type="Proteomes" id="UP000282378"/>
    </source>
</evidence>
<dbReference type="AlphaFoldDB" id="A0A3M3BH95"/>